<evidence type="ECO:0000313" key="9">
    <source>
        <dbReference type="Proteomes" id="UP001330749"/>
    </source>
</evidence>
<dbReference type="PANTHER" id="PTHR11468:SF3">
    <property type="entry name" value="GLYCOGEN PHOSPHORYLASE, LIVER FORM"/>
    <property type="match status" value="1"/>
</dbReference>
<keyword evidence="6 7" id="KW-0119">Carbohydrate metabolism</keyword>
<comment type="catalytic activity">
    <reaction evidence="7">
        <text>[(1-&gt;4)-alpha-D-glucosyl](n) + phosphate = [(1-&gt;4)-alpha-D-glucosyl](n-1) + alpha-D-glucose 1-phosphate</text>
        <dbReference type="Rhea" id="RHEA:41732"/>
        <dbReference type="Rhea" id="RHEA-COMP:9584"/>
        <dbReference type="Rhea" id="RHEA-COMP:9586"/>
        <dbReference type="ChEBI" id="CHEBI:15444"/>
        <dbReference type="ChEBI" id="CHEBI:43474"/>
        <dbReference type="ChEBI" id="CHEBI:58601"/>
        <dbReference type="EC" id="2.4.1.1"/>
    </reaction>
</comment>
<feature type="non-terminal residue" evidence="8">
    <location>
        <position position="786"/>
    </location>
</feature>
<name>A0ABU6N6D5_9BACI</name>
<evidence type="ECO:0000256" key="1">
    <source>
        <dbReference type="ARBA" id="ARBA00001933"/>
    </source>
</evidence>
<dbReference type="CDD" id="cd04300">
    <property type="entry name" value="GT35_Glycogen_Phosphorylase"/>
    <property type="match status" value="1"/>
</dbReference>
<accession>A0ABU6N6D5</accession>
<dbReference type="InterPro" id="IPR000811">
    <property type="entry name" value="Glyco_trans_35"/>
</dbReference>
<gene>
    <name evidence="8" type="ORF">P4447_04390</name>
</gene>
<evidence type="ECO:0000256" key="6">
    <source>
        <dbReference type="ARBA" id="ARBA00023277"/>
    </source>
</evidence>
<comment type="cofactor">
    <cofactor evidence="1 7">
        <name>pyridoxal 5'-phosphate</name>
        <dbReference type="ChEBI" id="CHEBI:597326"/>
    </cofactor>
</comment>
<keyword evidence="4 7" id="KW-0808">Transferase</keyword>
<dbReference type="NCBIfam" id="TIGR02093">
    <property type="entry name" value="P_ylase"/>
    <property type="match status" value="1"/>
</dbReference>
<evidence type="ECO:0000256" key="5">
    <source>
        <dbReference type="ARBA" id="ARBA00022898"/>
    </source>
</evidence>
<keyword evidence="9" id="KW-1185">Reference proteome</keyword>
<proteinExistence type="inferred from homology"/>
<sequence>MFSNKNEFKRTFLKRVEMVCGTSFAESSEQDHFQTLGNMIREYVSNDWIKTNERYRETKGKQVYYLSIEYLLGKLLRQNLINLGIEDVVQEGLEELGIDLGELEEFEADAGLGNGGLGRLAACFLDSLASLNLPGHGHGIRYKHGLFEQKIVDGYQVELPEQWLRSGNVWEIRKADLAVKIPFWGKVEAKMEDGRLLFQHLNAETITAVPHDMPVVGYHTDTVNTLRLWNAEPSQFPIHHDILSYKRETESVSEFLYPDDTHDEGKILRLKQQYFLVSASLQSIIKSYRQQHGDLTQLHKNVSIHINDTHPVLAIPELMRILIDEESFEWDEAWHITKNTISYTNHTTLTEALEKWPIRIFRPLLPRIYMIVEEINERFCKELWERYPGDWERIGKLAIIADDQVKMAHLAIVGSFSVNGVAKLHTEILKNREMSQFFELFPEKFNNKTNGIAHRRWLLKSNPKLSNLITETIGSDWIQAPNELIRLSDFENNTVFLDQLVKIKKGNKVRLAEIIYDKTGVAVDTNSIFDVQVKRLHAYKRQLLNVLHIMYLYNQIKEDSSFSMVPRVFIFGAKASPGYYYAKKIIKLINTVAEKVNHDPKIGDRMKVIFMENYRVSLAEKIFPAADVSEQISTASKEASGTGNMKFMINGALTVGTLDGANIEIRELVGDSNIFTFGLTADEVLHYYQHGGYQSLEYYHHDWRIRQAVDQLVNGFFPGVYNEFEPIFDSLLEENDQYFVLKDFASYVDIQKVIGKTFMEPLKWQKMSLANIANAGYFSSDRTIQE</sequence>
<reference evidence="8 9" key="1">
    <citation type="submission" date="2023-03" db="EMBL/GenBank/DDBJ databases">
        <title>Bacillus Genome Sequencing.</title>
        <authorList>
            <person name="Dunlap C."/>
        </authorList>
    </citation>
    <scope>NUCLEOTIDE SEQUENCE [LARGE SCALE GENOMIC DNA]</scope>
    <source>
        <strain evidence="8 9">B-14544</strain>
    </source>
</reference>
<keyword evidence="3 7" id="KW-0328">Glycosyltransferase</keyword>
<evidence type="ECO:0000256" key="2">
    <source>
        <dbReference type="ARBA" id="ARBA00006047"/>
    </source>
</evidence>
<keyword evidence="5 7" id="KW-0663">Pyridoxal phosphate</keyword>
<dbReference type="Gene3D" id="3.40.50.2000">
    <property type="entry name" value="Glycogen Phosphorylase B"/>
    <property type="match status" value="2"/>
</dbReference>
<evidence type="ECO:0000256" key="4">
    <source>
        <dbReference type="ARBA" id="ARBA00022679"/>
    </source>
</evidence>
<dbReference type="EC" id="2.4.1.1" evidence="7"/>
<dbReference type="InterPro" id="IPR011833">
    <property type="entry name" value="Glycg_phsphrylas"/>
</dbReference>
<dbReference type="PIRSF" id="PIRSF000460">
    <property type="entry name" value="Pprylas_GlgP"/>
    <property type="match status" value="1"/>
</dbReference>
<comment type="similarity">
    <text evidence="2 7">Belongs to the glycogen phosphorylase family.</text>
</comment>
<dbReference type="PANTHER" id="PTHR11468">
    <property type="entry name" value="GLYCOGEN PHOSPHORYLASE"/>
    <property type="match status" value="1"/>
</dbReference>
<evidence type="ECO:0000313" key="8">
    <source>
        <dbReference type="EMBL" id="MED3561774.1"/>
    </source>
</evidence>
<dbReference type="EMBL" id="JARMQG010000046">
    <property type="protein sequence ID" value="MED3561774.1"/>
    <property type="molecule type" value="Genomic_DNA"/>
</dbReference>
<organism evidence="8 9">
    <name type="scientific">Bacillus xiapuensis</name>
    <dbReference type="NCBI Taxonomy" id="2014075"/>
    <lineage>
        <taxon>Bacteria</taxon>
        <taxon>Bacillati</taxon>
        <taxon>Bacillota</taxon>
        <taxon>Bacilli</taxon>
        <taxon>Bacillales</taxon>
        <taxon>Bacillaceae</taxon>
        <taxon>Bacillus</taxon>
    </lineage>
</organism>
<dbReference type="Proteomes" id="UP001330749">
    <property type="component" value="Unassembled WGS sequence"/>
</dbReference>
<dbReference type="SUPFAM" id="SSF53756">
    <property type="entry name" value="UDP-Glycosyltransferase/glycogen phosphorylase"/>
    <property type="match status" value="1"/>
</dbReference>
<dbReference type="RefSeq" id="WP_327966691.1">
    <property type="nucleotide sequence ID" value="NZ_JARMQG010000046.1"/>
</dbReference>
<comment type="function">
    <text evidence="7">Allosteric enzyme that catalyzes the rate-limiting step in glycogen catabolism, the phosphorolytic cleavage of glycogen to produce glucose-1-phosphate, and plays a central role in maintaining cellular and organismal glucose homeostasis.</text>
</comment>
<protein>
    <recommendedName>
        <fullName evidence="7">Alpha-1,4 glucan phosphorylase</fullName>
        <ecNumber evidence="7">2.4.1.1</ecNumber>
    </recommendedName>
</protein>
<dbReference type="Pfam" id="PF00343">
    <property type="entry name" value="Phosphorylase"/>
    <property type="match status" value="1"/>
</dbReference>
<evidence type="ECO:0000256" key="7">
    <source>
        <dbReference type="RuleBase" id="RU000587"/>
    </source>
</evidence>
<evidence type="ECO:0000256" key="3">
    <source>
        <dbReference type="ARBA" id="ARBA00022676"/>
    </source>
</evidence>
<comment type="caution">
    <text evidence="8">The sequence shown here is derived from an EMBL/GenBank/DDBJ whole genome shotgun (WGS) entry which is preliminary data.</text>
</comment>